<dbReference type="PANTHER" id="PTHR35041">
    <property type="entry name" value="MEDIATOR OF RNA POLYMERASE II TRANSCRIPTION SUBUNIT 1"/>
    <property type="match status" value="1"/>
</dbReference>
<dbReference type="Pfam" id="PF10744">
    <property type="entry name" value="Med1"/>
    <property type="match status" value="1"/>
</dbReference>
<gene>
    <name evidence="10" type="ORF">VTJ49DRAFT_7575</name>
</gene>
<evidence type="ECO:0000313" key="10">
    <source>
        <dbReference type="EMBL" id="KAL1840969.1"/>
    </source>
</evidence>
<comment type="function">
    <text evidence="7">Component of the Mediator complex, a coactivator involved in the regulated transcription of nearly all RNA polymerase II-dependent genes. Mediator functions as a bridge to convey information from gene-specific regulatory proteins to the basal RNA polymerase II transcription machinery. Mediator is recruited to promoters by direct interactions with regulatory proteins and serves as a scaffold for the assembly of a functional preinitiation complex with RNA polymerase II and the general transcription factors.</text>
</comment>
<proteinExistence type="inferred from homology"/>
<comment type="subcellular location">
    <subcellularLocation>
        <location evidence="1 7">Nucleus</location>
    </subcellularLocation>
</comment>
<keyword evidence="5 7" id="KW-0804">Transcription</keyword>
<evidence type="ECO:0000256" key="8">
    <source>
        <dbReference type="SAM" id="MobiDB-lite"/>
    </source>
</evidence>
<keyword evidence="6 7" id="KW-0539">Nucleus</keyword>
<reference evidence="10 11" key="1">
    <citation type="journal article" date="2024" name="Commun. Biol.">
        <title>Comparative genomic analysis of thermophilic fungi reveals convergent evolutionary adaptations and gene losses.</title>
        <authorList>
            <person name="Steindorff A.S."/>
            <person name="Aguilar-Pontes M.V."/>
            <person name="Robinson A.J."/>
            <person name="Andreopoulos B."/>
            <person name="LaButti K."/>
            <person name="Kuo A."/>
            <person name="Mondo S."/>
            <person name="Riley R."/>
            <person name="Otillar R."/>
            <person name="Haridas S."/>
            <person name="Lipzen A."/>
            <person name="Grimwood J."/>
            <person name="Schmutz J."/>
            <person name="Clum A."/>
            <person name="Reid I.D."/>
            <person name="Moisan M.C."/>
            <person name="Butler G."/>
            <person name="Nguyen T.T.M."/>
            <person name="Dewar K."/>
            <person name="Conant G."/>
            <person name="Drula E."/>
            <person name="Henrissat B."/>
            <person name="Hansel C."/>
            <person name="Singer S."/>
            <person name="Hutchinson M.I."/>
            <person name="de Vries R.P."/>
            <person name="Natvig D.O."/>
            <person name="Powell A.J."/>
            <person name="Tsang A."/>
            <person name="Grigoriev I.V."/>
        </authorList>
    </citation>
    <scope>NUCLEOTIDE SEQUENCE [LARGE SCALE GENOMIC DNA]</scope>
    <source>
        <strain evidence="10 11">CBS 620.91</strain>
    </source>
</reference>
<name>A0ABR3VGI3_HUMIN</name>
<evidence type="ECO:0000256" key="2">
    <source>
        <dbReference type="ARBA" id="ARBA00006210"/>
    </source>
</evidence>
<evidence type="ECO:0000313" key="11">
    <source>
        <dbReference type="Proteomes" id="UP001583172"/>
    </source>
</evidence>
<keyword evidence="4 7" id="KW-0010">Activator</keyword>
<dbReference type="Proteomes" id="UP001583172">
    <property type="component" value="Unassembled WGS sequence"/>
</dbReference>
<feature type="domain" description="Mediator complex subunit Med1" evidence="9">
    <location>
        <begin position="115"/>
        <end position="531"/>
    </location>
</feature>
<evidence type="ECO:0000256" key="6">
    <source>
        <dbReference type="ARBA" id="ARBA00023242"/>
    </source>
</evidence>
<accession>A0ABR3VGI3</accession>
<feature type="compositionally biased region" description="Low complexity" evidence="8">
    <location>
        <begin position="23"/>
        <end position="34"/>
    </location>
</feature>
<evidence type="ECO:0000256" key="7">
    <source>
        <dbReference type="RuleBase" id="RU364059"/>
    </source>
</evidence>
<feature type="compositionally biased region" description="Polar residues" evidence="8">
    <location>
        <begin position="47"/>
        <end position="63"/>
    </location>
</feature>
<protein>
    <recommendedName>
        <fullName evidence="7">Mediator of RNA polymerase II transcription subunit 1</fullName>
    </recommendedName>
    <alternativeName>
        <fullName evidence="7">Mediator complex subunit 1</fullName>
    </alternativeName>
</protein>
<evidence type="ECO:0000256" key="1">
    <source>
        <dbReference type="ARBA" id="ARBA00004123"/>
    </source>
</evidence>
<dbReference type="EMBL" id="JAZGSY010000092">
    <property type="protein sequence ID" value="KAL1840969.1"/>
    <property type="molecule type" value="Genomic_DNA"/>
</dbReference>
<dbReference type="PANTHER" id="PTHR35041:SF4">
    <property type="entry name" value="MEDIATOR OF RNA POLYMERASE II TRANSCRIPTION SUBUNIT 1"/>
    <property type="match status" value="1"/>
</dbReference>
<keyword evidence="11" id="KW-1185">Reference proteome</keyword>
<feature type="region of interest" description="Disordered" evidence="8">
    <location>
        <begin position="533"/>
        <end position="563"/>
    </location>
</feature>
<sequence>MSTPRGLPLPQQGRTPSQTHHGAAATPAASTPFSITQAAFSPHGPRSSPQQVKKSPATMTTLGRGSIGPVNFDSPSVSAALDALGINPAADAVLEGFPELSLSSEEDRAMRLDWVISTLSRSKGLVSEAGLERLAKKLELEFIWENGIGSDDKKTLIIAGSALELLIEFSNNIVQLVTLSFPDSTEIVNKHAGAASKILSTDLQLLEGQSPLTKSLDRFAANFERLAMLDKLSINPGLNMFEAVAGIYESLCRLHAWELQRARSENPTIAEKGDQYLANLVMCTKSGKPAMNERGRVGMAIDYWKEDRFLVLDGALATRSAEKDQIWTILIGCARLGGMDVNPIRISDSWIGPDVMKIPLEGELETEGPIIDWMEPEATFVPTSEATKTDPMQDSPLLGPRLPDAAFQAIFDPPVPVPSDLWFGIRRLGCVLTPDLPKENATFDSLVLSGRDLPPLQEPKTVSHKKKTSYVAPSETKISLASHAYTLHVDDAVYGRTVSEILFSHPQQLITILPYLRQYIFLATLLKRSFQETSDPSDLLDPAEKQPSTFKDTPNAPTTTKTVTTNASDYQSFMSDDPATPTFNAPNGVNNEDPALQIDIDLSITPDGPSLRVVFPFRNNQTAHVTLEIQQNGHVRVAAQDVLDERNATAPGGRQRTPEDLGALLERLEDLGKWVEFVRTRWA</sequence>
<organism evidence="10 11">
    <name type="scientific">Humicola insolens</name>
    <name type="common">Soft-rot fungus</name>
    <dbReference type="NCBI Taxonomy" id="85995"/>
    <lineage>
        <taxon>Eukaryota</taxon>
        <taxon>Fungi</taxon>
        <taxon>Dikarya</taxon>
        <taxon>Ascomycota</taxon>
        <taxon>Pezizomycotina</taxon>
        <taxon>Sordariomycetes</taxon>
        <taxon>Sordariomycetidae</taxon>
        <taxon>Sordariales</taxon>
        <taxon>Chaetomiaceae</taxon>
        <taxon>Mycothermus</taxon>
    </lineage>
</organism>
<evidence type="ECO:0000256" key="3">
    <source>
        <dbReference type="ARBA" id="ARBA00023015"/>
    </source>
</evidence>
<evidence type="ECO:0000256" key="4">
    <source>
        <dbReference type="ARBA" id="ARBA00023159"/>
    </source>
</evidence>
<evidence type="ECO:0000259" key="9">
    <source>
        <dbReference type="Pfam" id="PF10744"/>
    </source>
</evidence>
<evidence type="ECO:0000256" key="5">
    <source>
        <dbReference type="ARBA" id="ARBA00023163"/>
    </source>
</evidence>
<dbReference type="InterPro" id="IPR019680">
    <property type="entry name" value="Mediator_Med1"/>
</dbReference>
<feature type="region of interest" description="Disordered" evidence="8">
    <location>
        <begin position="1"/>
        <end position="68"/>
    </location>
</feature>
<feature type="compositionally biased region" description="Low complexity" evidence="8">
    <location>
        <begin position="553"/>
        <end position="563"/>
    </location>
</feature>
<comment type="similarity">
    <text evidence="2 7">Belongs to the Mediator complex subunit 1 family.</text>
</comment>
<keyword evidence="3 7" id="KW-0805">Transcription regulation</keyword>
<comment type="caution">
    <text evidence="10">The sequence shown here is derived from an EMBL/GenBank/DDBJ whole genome shotgun (WGS) entry which is preliminary data.</text>
</comment>